<feature type="transmembrane region" description="Helical" evidence="7">
    <location>
        <begin position="131"/>
        <end position="154"/>
    </location>
</feature>
<dbReference type="Pfam" id="PF00528">
    <property type="entry name" value="BPD_transp_1"/>
    <property type="match status" value="1"/>
</dbReference>
<evidence type="ECO:0000256" key="4">
    <source>
        <dbReference type="ARBA" id="ARBA00022692"/>
    </source>
</evidence>
<keyword evidence="2 7" id="KW-0813">Transport</keyword>
<keyword evidence="4 7" id="KW-0812">Transmembrane</keyword>
<dbReference type="GO" id="GO:0005886">
    <property type="term" value="C:plasma membrane"/>
    <property type="evidence" value="ECO:0007669"/>
    <property type="project" value="UniProtKB-SubCell"/>
</dbReference>
<reference evidence="10 11" key="1">
    <citation type="submission" date="2020-07" db="EMBL/GenBank/DDBJ databases">
        <title>Sequencing the genomes of 1000 actinobacteria strains.</title>
        <authorList>
            <person name="Klenk H.-P."/>
        </authorList>
    </citation>
    <scope>NUCLEOTIDE SEQUENCE [LARGE SCALE GENOMIC DNA]</scope>
    <source>
        <strain evidence="10 11">DSM 42178</strain>
    </source>
</reference>
<keyword evidence="6 7" id="KW-0472">Membrane</keyword>
<feature type="domain" description="ABC transmembrane type-1" evidence="9">
    <location>
        <begin position="94"/>
        <end position="297"/>
    </location>
</feature>
<evidence type="ECO:0000256" key="6">
    <source>
        <dbReference type="ARBA" id="ARBA00023136"/>
    </source>
</evidence>
<feature type="transmembrane region" description="Helical" evidence="7">
    <location>
        <begin position="202"/>
        <end position="224"/>
    </location>
</feature>
<keyword evidence="3" id="KW-1003">Cell membrane</keyword>
<dbReference type="CDD" id="cd06261">
    <property type="entry name" value="TM_PBP2"/>
    <property type="match status" value="1"/>
</dbReference>
<sequence>MTLVSETARRRLRSSRPERAPWEEPEGPLARIGKGLALTAIVLVILGPLYVVLLTSLSSQETITEAGGLVMVPDGLTLDAYRAVLGGGVITRSVLVSTGVTVVGTVISVGLSILCAYGLSRPGSFMHRPLLFTVLLTFLFGPGMIPTYLVVSGLGLVDSYWALILPSAIAAFNVVVLRSFFMSIPQELIDSARIDGAGEFRILASIVLPLSRAVTAVVALFYGVGYWNAFFNALLYIDDTRMWPLQLVLRTFVLDARDLPAGAGGIQQAVDSAPSLALRMAVVMIAVIPILLVYPFVQRHFTKGVIIGAVKG</sequence>
<evidence type="ECO:0000259" key="9">
    <source>
        <dbReference type="PROSITE" id="PS50928"/>
    </source>
</evidence>
<gene>
    <name evidence="10" type="ORF">FHU37_001355</name>
</gene>
<dbReference type="GO" id="GO:0055085">
    <property type="term" value="P:transmembrane transport"/>
    <property type="evidence" value="ECO:0007669"/>
    <property type="project" value="InterPro"/>
</dbReference>
<dbReference type="Proteomes" id="UP000567795">
    <property type="component" value="Unassembled WGS sequence"/>
</dbReference>
<keyword evidence="11" id="KW-1185">Reference proteome</keyword>
<feature type="transmembrane region" description="Helical" evidence="7">
    <location>
        <begin position="160"/>
        <end position="181"/>
    </location>
</feature>
<proteinExistence type="inferred from homology"/>
<evidence type="ECO:0000256" key="8">
    <source>
        <dbReference type="SAM" id="MobiDB-lite"/>
    </source>
</evidence>
<feature type="transmembrane region" description="Helical" evidence="7">
    <location>
        <begin position="276"/>
        <end position="297"/>
    </location>
</feature>
<protein>
    <submittedName>
        <fullName evidence="10">Putative aldouronate transport system permease protein</fullName>
    </submittedName>
</protein>
<dbReference type="PANTHER" id="PTHR43744">
    <property type="entry name" value="ABC TRANSPORTER PERMEASE PROTEIN MG189-RELATED-RELATED"/>
    <property type="match status" value="1"/>
</dbReference>
<dbReference type="Gene3D" id="1.10.3720.10">
    <property type="entry name" value="MetI-like"/>
    <property type="match status" value="1"/>
</dbReference>
<dbReference type="PANTHER" id="PTHR43744:SF9">
    <property type="entry name" value="POLYGALACTURONAN_RHAMNOGALACTURONAN TRANSPORT SYSTEM PERMEASE PROTEIN YTCP"/>
    <property type="match status" value="1"/>
</dbReference>
<evidence type="ECO:0000313" key="10">
    <source>
        <dbReference type="EMBL" id="NYI04412.1"/>
    </source>
</evidence>
<dbReference type="PROSITE" id="PS50928">
    <property type="entry name" value="ABC_TM1"/>
    <property type="match status" value="1"/>
</dbReference>
<keyword evidence="5 7" id="KW-1133">Transmembrane helix</keyword>
<dbReference type="EMBL" id="JACBZD010000001">
    <property type="protein sequence ID" value="NYI04412.1"/>
    <property type="molecule type" value="Genomic_DNA"/>
</dbReference>
<dbReference type="InterPro" id="IPR000515">
    <property type="entry name" value="MetI-like"/>
</dbReference>
<name>A0A853A1L8_9ACTN</name>
<evidence type="ECO:0000256" key="5">
    <source>
        <dbReference type="ARBA" id="ARBA00022989"/>
    </source>
</evidence>
<comment type="caution">
    <text evidence="10">The sequence shown here is derived from an EMBL/GenBank/DDBJ whole genome shotgun (WGS) entry which is preliminary data.</text>
</comment>
<feature type="region of interest" description="Disordered" evidence="8">
    <location>
        <begin position="1"/>
        <end position="24"/>
    </location>
</feature>
<evidence type="ECO:0000256" key="1">
    <source>
        <dbReference type="ARBA" id="ARBA00004651"/>
    </source>
</evidence>
<feature type="transmembrane region" description="Helical" evidence="7">
    <location>
        <begin position="35"/>
        <end position="53"/>
    </location>
</feature>
<evidence type="ECO:0000313" key="11">
    <source>
        <dbReference type="Proteomes" id="UP000567795"/>
    </source>
</evidence>
<accession>A0A853A1L8</accession>
<organism evidence="10 11">
    <name type="scientific">Allostreptomyces psammosilenae</name>
    <dbReference type="NCBI Taxonomy" id="1892865"/>
    <lineage>
        <taxon>Bacteria</taxon>
        <taxon>Bacillati</taxon>
        <taxon>Actinomycetota</taxon>
        <taxon>Actinomycetes</taxon>
        <taxon>Kitasatosporales</taxon>
        <taxon>Streptomycetaceae</taxon>
        <taxon>Allostreptomyces</taxon>
    </lineage>
</organism>
<dbReference type="InterPro" id="IPR035906">
    <property type="entry name" value="MetI-like_sf"/>
</dbReference>
<dbReference type="AlphaFoldDB" id="A0A853A1L8"/>
<evidence type="ECO:0000256" key="2">
    <source>
        <dbReference type="ARBA" id="ARBA00022448"/>
    </source>
</evidence>
<evidence type="ECO:0000256" key="7">
    <source>
        <dbReference type="RuleBase" id="RU363032"/>
    </source>
</evidence>
<feature type="transmembrane region" description="Helical" evidence="7">
    <location>
        <begin position="94"/>
        <end position="119"/>
    </location>
</feature>
<evidence type="ECO:0000256" key="3">
    <source>
        <dbReference type="ARBA" id="ARBA00022475"/>
    </source>
</evidence>
<comment type="similarity">
    <text evidence="7">Belongs to the binding-protein-dependent transport system permease family.</text>
</comment>
<dbReference type="SUPFAM" id="SSF161098">
    <property type="entry name" value="MetI-like"/>
    <property type="match status" value="1"/>
</dbReference>
<dbReference type="RefSeq" id="WP_179813307.1">
    <property type="nucleotide sequence ID" value="NZ_JACBZD010000001.1"/>
</dbReference>
<comment type="subcellular location">
    <subcellularLocation>
        <location evidence="1 7">Cell membrane</location>
        <topology evidence="1 7">Multi-pass membrane protein</topology>
    </subcellularLocation>
</comment>